<dbReference type="Pfam" id="PF06280">
    <property type="entry name" value="fn3_5"/>
    <property type="match status" value="1"/>
</dbReference>
<proteinExistence type="inferred from homology"/>
<evidence type="ECO:0000256" key="4">
    <source>
        <dbReference type="ARBA" id="ARBA00022801"/>
    </source>
</evidence>
<dbReference type="OrthoDB" id="10256524at2759"/>
<dbReference type="InterPro" id="IPR034187">
    <property type="entry name" value="Peptidases_S8_5"/>
</dbReference>
<comment type="caution">
    <text evidence="12">The sequence shown here is derived from an EMBL/GenBank/DDBJ whole genome shotgun (WGS) entry which is preliminary data.</text>
</comment>
<organism evidence="12 13">
    <name type="scientific">Plectosphaerella plurivora</name>
    <dbReference type="NCBI Taxonomy" id="936078"/>
    <lineage>
        <taxon>Eukaryota</taxon>
        <taxon>Fungi</taxon>
        <taxon>Dikarya</taxon>
        <taxon>Ascomycota</taxon>
        <taxon>Pezizomycotina</taxon>
        <taxon>Sordariomycetes</taxon>
        <taxon>Hypocreomycetidae</taxon>
        <taxon>Glomerellales</taxon>
        <taxon>Plectosphaerellaceae</taxon>
        <taxon>Plectosphaerella</taxon>
    </lineage>
</organism>
<evidence type="ECO:0000259" key="10">
    <source>
        <dbReference type="Pfam" id="PF00082"/>
    </source>
</evidence>
<dbReference type="GO" id="GO:0006508">
    <property type="term" value="P:proteolysis"/>
    <property type="evidence" value="ECO:0007669"/>
    <property type="project" value="UniProtKB-KW"/>
</dbReference>
<protein>
    <submittedName>
        <fullName evidence="12">Subtilase</fullName>
    </submittedName>
</protein>
<feature type="domain" description="Peptidase S8/S53" evidence="10">
    <location>
        <begin position="166"/>
        <end position="447"/>
    </location>
</feature>
<comment type="similarity">
    <text evidence="1 7 8">Belongs to the peptidase S8 family.</text>
</comment>
<reference evidence="12" key="1">
    <citation type="journal article" date="2021" name="Nat. Commun.">
        <title>Genetic determinants of endophytism in the Arabidopsis root mycobiome.</title>
        <authorList>
            <person name="Mesny F."/>
            <person name="Miyauchi S."/>
            <person name="Thiergart T."/>
            <person name="Pickel B."/>
            <person name="Atanasova L."/>
            <person name="Karlsson M."/>
            <person name="Huettel B."/>
            <person name="Barry K.W."/>
            <person name="Haridas S."/>
            <person name="Chen C."/>
            <person name="Bauer D."/>
            <person name="Andreopoulos W."/>
            <person name="Pangilinan J."/>
            <person name="LaButti K."/>
            <person name="Riley R."/>
            <person name="Lipzen A."/>
            <person name="Clum A."/>
            <person name="Drula E."/>
            <person name="Henrissat B."/>
            <person name="Kohler A."/>
            <person name="Grigoriev I.V."/>
            <person name="Martin F.M."/>
            <person name="Hacquard S."/>
        </authorList>
    </citation>
    <scope>NUCLEOTIDE SEQUENCE</scope>
    <source>
        <strain evidence="12">MPI-SDFR-AT-0117</strain>
    </source>
</reference>
<dbReference type="AlphaFoldDB" id="A0A9P8V9E8"/>
<dbReference type="InterPro" id="IPR022398">
    <property type="entry name" value="Peptidase_S8_His-AS"/>
</dbReference>
<feature type="domain" description="C5a peptidase/Subtilisin-like protease SBT2-like Fn3-like" evidence="11">
    <location>
        <begin position="486"/>
        <end position="603"/>
    </location>
</feature>
<evidence type="ECO:0000259" key="11">
    <source>
        <dbReference type="Pfam" id="PF06280"/>
    </source>
</evidence>
<keyword evidence="2 7" id="KW-0645">Protease</keyword>
<dbReference type="InterPro" id="IPR015500">
    <property type="entry name" value="Peptidase_S8_subtilisin-rel"/>
</dbReference>
<dbReference type="InterPro" id="IPR036852">
    <property type="entry name" value="Peptidase_S8/S53_dom_sf"/>
</dbReference>
<dbReference type="PROSITE" id="PS00138">
    <property type="entry name" value="SUBTILASE_SER"/>
    <property type="match status" value="1"/>
</dbReference>
<keyword evidence="5 7" id="KW-0720">Serine protease</keyword>
<dbReference type="PANTHER" id="PTHR43806:SF66">
    <property type="entry name" value="SERIN ENDOPEPTIDASE"/>
    <property type="match status" value="1"/>
</dbReference>
<name>A0A9P8V9E8_9PEZI</name>
<evidence type="ECO:0000256" key="2">
    <source>
        <dbReference type="ARBA" id="ARBA00022670"/>
    </source>
</evidence>
<keyword evidence="13" id="KW-1185">Reference proteome</keyword>
<dbReference type="PROSITE" id="PS00137">
    <property type="entry name" value="SUBTILASE_HIS"/>
    <property type="match status" value="1"/>
</dbReference>
<dbReference type="InterPro" id="IPR050131">
    <property type="entry name" value="Peptidase_S8_subtilisin-like"/>
</dbReference>
<feature type="chain" id="PRO_5040204032" evidence="9">
    <location>
        <begin position="25"/>
        <end position="781"/>
    </location>
</feature>
<feature type="signal peptide" evidence="9">
    <location>
        <begin position="1"/>
        <end position="24"/>
    </location>
</feature>
<keyword evidence="4 7" id="KW-0378">Hydrolase</keyword>
<evidence type="ECO:0000256" key="1">
    <source>
        <dbReference type="ARBA" id="ARBA00011073"/>
    </source>
</evidence>
<feature type="active site" description="Charge relay system" evidence="6 7">
    <location>
        <position position="175"/>
    </location>
</feature>
<dbReference type="PROSITE" id="PS00136">
    <property type="entry name" value="SUBTILASE_ASP"/>
    <property type="match status" value="1"/>
</dbReference>
<dbReference type="InterPro" id="IPR010435">
    <property type="entry name" value="C5a/SBT2-like_Fn3"/>
</dbReference>
<feature type="active site" description="Charge relay system" evidence="6 7">
    <location>
        <position position="412"/>
    </location>
</feature>
<evidence type="ECO:0000256" key="5">
    <source>
        <dbReference type="ARBA" id="ARBA00022825"/>
    </source>
</evidence>
<dbReference type="CDD" id="cd07489">
    <property type="entry name" value="Peptidases_S8_5"/>
    <property type="match status" value="1"/>
</dbReference>
<keyword evidence="3 9" id="KW-0732">Signal</keyword>
<evidence type="ECO:0000313" key="12">
    <source>
        <dbReference type="EMBL" id="KAH6685767.1"/>
    </source>
</evidence>
<dbReference type="GO" id="GO:0016020">
    <property type="term" value="C:membrane"/>
    <property type="evidence" value="ECO:0007669"/>
    <property type="project" value="InterPro"/>
</dbReference>
<evidence type="ECO:0000256" key="8">
    <source>
        <dbReference type="RuleBase" id="RU003355"/>
    </source>
</evidence>
<evidence type="ECO:0000256" key="6">
    <source>
        <dbReference type="PIRSR" id="PIRSR615500-1"/>
    </source>
</evidence>
<dbReference type="SUPFAM" id="SSF52743">
    <property type="entry name" value="Subtilisin-like"/>
    <property type="match status" value="1"/>
</dbReference>
<dbReference type="EMBL" id="JAGSXJ010000014">
    <property type="protein sequence ID" value="KAH6685767.1"/>
    <property type="molecule type" value="Genomic_DNA"/>
</dbReference>
<dbReference type="PANTHER" id="PTHR43806">
    <property type="entry name" value="PEPTIDASE S8"/>
    <property type="match status" value="1"/>
</dbReference>
<gene>
    <name evidence="12" type="ORF">F5X68DRAFT_276553</name>
</gene>
<dbReference type="InterPro" id="IPR000209">
    <property type="entry name" value="Peptidase_S8/S53_dom"/>
</dbReference>
<accession>A0A9P8V9E8</accession>
<evidence type="ECO:0000256" key="7">
    <source>
        <dbReference type="PROSITE-ProRule" id="PRU01240"/>
    </source>
</evidence>
<dbReference type="Proteomes" id="UP000770015">
    <property type="component" value="Unassembled WGS sequence"/>
</dbReference>
<dbReference type="InterPro" id="IPR023827">
    <property type="entry name" value="Peptidase_S8_Asp-AS"/>
</dbReference>
<dbReference type="Pfam" id="PF00082">
    <property type="entry name" value="Peptidase_S8"/>
    <property type="match status" value="1"/>
</dbReference>
<dbReference type="GO" id="GO:0004252">
    <property type="term" value="F:serine-type endopeptidase activity"/>
    <property type="evidence" value="ECO:0007669"/>
    <property type="project" value="UniProtKB-UniRule"/>
</dbReference>
<evidence type="ECO:0000256" key="9">
    <source>
        <dbReference type="SAM" id="SignalP"/>
    </source>
</evidence>
<dbReference type="PROSITE" id="PS51892">
    <property type="entry name" value="SUBTILASE"/>
    <property type="match status" value="1"/>
</dbReference>
<dbReference type="Gene3D" id="3.40.50.200">
    <property type="entry name" value="Peptidase S8/S53 domain"/>
    <property type="match status" value="1"/>
</dbReference>
<sequence length="781" mass="82656">MVRFQSLAVSAAALLAGVPALAIAQDGFDPENFDKFVPNTYIVELEDGQAHESYLDALKDESGVDGVTQRFAYGPLFNAVSFEVEGSLTTEPEKLRRRLAELPGYKHIWPVEIIQAPKVVGDLDIFTMDSTKASGAEKSRRQNGDFVFPPHEMIQADRLHAEGYTGNGTRIGVIDSGFDYLHPALGGCYGPGCLIEYGYDLVGEDFNGSPGTLRPDDDPFATCDIHGTLVTGTIAAQENPLGFTGVAPGVKIGAYRVFSCAGASSSDVIIAAIFRAYEDGSDVITLSVGDYSGYTAHPLSVALSRVVEAGVPCVAAAGNSAGNHYGVWSVVAPASGEGVMAVGAVESTLRPSINSETGQVSWAANPAGGLVTGFSLWGPTFEGDFKPQFTAPGGNILTVAPNNGYTVTSGTSFAAPITAASIALLIEARGKLSPSEVRSLLATTAKRIDSGSGLGLEPVAHQGAGIIQVHDAVHATTSVSAEGFAVGDTEHHVADNEFEVVNDSGEAIDYEISHIAALAAEVLWEENGFRLNDPDLVPGAATVKIEPTSFTLQPGAATTVRFSVDQPTGLNAIRLPLYGGFVAIEGSSSASNATAAQSFSVPYQGIAGVVREAGVLAFPEQFFFLRFDNGVENWSPLPPNVIFQLPVPAAHPEWAKPVGTTESHLPLGSLPGWTYWAKIGSPEIRFELVPVTPSCQFPDLPLSTNVMGDETMPINASPQRLVNPNGKFFSWSGRLAGGVWTPPGRYIMRLYALRHFGNPDSVEDWEVLDYKPNFALSYVNP</sequence>
<evidence type="ECO:0000256" key="3">
    <source>
        <dbReference type="ARBA" id="ARBA00022729"/>
    </source>
</evidence>
<dbReference type="PRINTS" id="PR00723">
    <property type="entry name" value="SUBTILISIN"/>
</dbReference>
<feature type="active site" description="Charge relay system" evidence="6 7">
    <location>
        <position position="226"/>
    </location>
</feature>
<dbReference type="InterPro" id="IPR023828">
    <property type="entry name" value="Peptidase_S8_Ser-AS"/>
</dbReference>
<evidence type="ECO:0000313" key="13">
    <source>
        <dbReference type="Proteomes" id="UP000770015"/>
    </source>
</evidence>